<dbReference type="AlphaFoldDB" id="A0A9P1FL72"/>
<name>A0A9P1FL72_9DINO</name>
<feature type="region of interest" description="Disordered" evidence="1">
    <location>
        <begin position="879"/>
        <end position="942"/>
    </location>
</feature>
<comment type="caution">
    <text evidence="2">The sequence shown here is derived from an EMBL/GenBank/DDBJ whole genome shotgun (WGS) entry which is preliminary data.</text>
</comment>
<gene>
    <name evidence="2" type="ORF">C1SCF055_LOCUS9148</name>
</gene>
<evidence type="ECO:0000313" key="4">
    <source>
        <dbReference type="Proteomes" id="UP001152797"/>
    </source>
</evidence>
<dbReference type="OrthoDB" id="432234at2759"/>
<keyword evidence="4" id="KW-1185">Reference proteome</keyword>
<proteinExistence type="predicted"/>
<feature type="region of interest" description="Disordered" evidence="1">
    <location>
        <begin position="658"/>
        <end position="685"/>
    </location>
</feature>
<reference evidence="2" key="1">
    <citation type="submission" date="2022-10" db="EMBL/GenBank/DDBJ databases">
        <authorList>
            <person name="Chen Y."/>
            <person name="Dougan E. K."/>
            <person name="Chan C."/>
            <person name="Rhodes N."/>
            <person name="Thang M."/>
        </authorList>
    </citation>
    <scope>NUCLEOTIDE SEQUENCE</scope>
</reference>
<dbReference type="Proteomes" id="UP001152797">
    <property type="component" value="Unassembled WGS sequence"/>
</dbReference>
<dbReference type="InterPro" id="IPR036691">
    <property type="entry name" value="Endo/exonu/phosph_ase_sf"/>
</dbReference>
<dbReference type="InterPro" id="IPR027417">
    <property type="entry name" value="P-loop_NTPase"/>
</dbReference>
<reference evidence="3" key="2">
    <citation type="submission" date="2024-04" db="EMBL/GenBank/DDBJ databases">
        <authorList>
            <person name="Chen Y."/>
            <person name="Shah S."/>
            <person name="Dougan E. K."/>
            <person name="Thang M."/>
            <person name="Chan C."/>
        </authorList>
    </citation>
    <scope>NUCLEOTIDE SEQUENCE [LARGE SCALE GENOMIC DNA]</scope>
</reference>
<protein>
    <recommendedName>
        <fullName evidence="5">ATP-dependent DNA helicase</fullName>
    </recommendedName>
</protein>
<evidence type="ECO:0000313" key="2">
    <source>
        <dbReference type="EMBL" id="CAI3981349.1"/>
    </source>
</evidence>
<evidence type="ECO:0000256" key="1">
    <source>
        <dbReference type="SAM" id="MobiDB-lite"/>
    </source>
</evidence>
<dbReference type="Gene3D" id="3.60.10.10">
    <property type="entry name" value="Endonuclease/exonuclease/phosphatase"/>
    <property type="match status" value="1"/>
</dbReference>
<dbReference type="EMBL" id="CAMXCT030000625">
    <property type="protein sequence ID" value="CAL4768661.1"/>
    <property type="molecule type" value="Genomic_DNA"/>
</dbReference>
<accession>A0A9P1FL72</accession>
<dbReference type="EMBL" id="CAMXCT020000625">
    <property type="protein sequence ID" value="CAL1134724.1"/>
    <property type="molecule type" value="Genomic_DNA"/>
</dbReference>
<evidence type="ECO:0000313" key="3">
    <source>
        <dbReference type="EMBL" id="CAL1134724.1"/>
    </source>
</evidence>
<organism evidence="2">
    <name type="scientific">Cladocopium goreaui</name>
    <dbReference type="NCBI Taxonomy" id="2562237"/>
    <lineage>
        <taxon>Eukaryota</taxon>
        <taxon>Sar</taxon>
        <taxon>Alveolata</taxon>
        <taxon>Dinophyceae</taxon>
        <taxon>Suessiales</taxon>
        <taxon>Symbiodiniaceae</taxon>
        <taxon>Cladocopium</taxon>
    </lineage>
</organism>
<sequence>MQNQTDRKIWSAITVQRHKIWSPKTSARVSFLTASAAESKKQEQLQVGLEADVFCQHGLASDVDFVRVFPTPTSMAYVEDAAGRRKVRALTAEEKKLLKDLDALVVQKDWHPCQVGTDQKALMMTNNCQLVRRMRRKWYRKLAEKCNMHDRHSGVGVEVPPVYVEVPAEEEAAGEAESRTEINHDVAEISATLKRLRVGIVPLTAGGEEVMQRTAEMDVIWSALEALTVDGCIFAGDTNMHAEEGIPQQYREQWDDAWEVDGADEAVTKEPAGVDAAVISLSGINTDPVGDASCSDAAVTFLSGVQQQSGSKVSEERRRRGGGAVAEQLPQAEYLRVVRSGLGTKDANFGTNLTPETVLQQMSLAQFVGRVDRRGKKLSLRKKHAIVKENPYLNLDSRRPNAGDMARYALRLHRPFVAVTDDPGLLSDKDAIEQFHTFVESAVCPLWLKQRFRRQNKVEKAKGRRTDDVAFLPVFPDAPPAASQAASTGADVAFLPVASGVVPSAGSHAADTGADVAFLPVAPGVVESSAVSDGVVGPGKNMSAAVPDNADAGCGLAKEGLPKAALQQLCACGLSIGHGTRARVALCPGDDLTSPVKDGQWRNEEEDLEDPRERLAKRARYVAAKSVLPGTHVRTLRSTQGGLSHEEASALEEDQAADQGFGFSDGPSAAAASRPKQQQKRNAAEVGGVQATSLKYLVIDFPGYVGPCMVEGHPTYVCIGPQQIRHERMPALSRTQFPVVLSYGMTVHKSQGLTLKEGCVFDMEHEPTWQPFRCICGLAFVGLSRVTDFLYIAFRHVPDYWVFRAVADTPLFHWRSTLEMQVDAKHDATSNRHFFGKASLQDEFDRHVLWSETTTGSSMSSENKIDLMQMLSVRGVLPAPGYTEKPQRMPASKLGGGWNKRRTMRGANVVPDSSAAAPPEEDDPMYEDMLTPEQMEQSRRDKEEAAIYAEFLAEEARDPYCDPTFGKTPA</sequence>
<evidence type="ECO:0008006" key="5">
    <source>
        <dbReference type="Google" id="ProtNLM"/>
    </source>
</evidence>
<dbReference type="EMBL" id="CAMXCT010000625">
    <property type="protein sequence ID" value="CAI3981349.1"/>
    <property type="molecule type" value="Genomic_DNA"/>
</dbReference>
<dbReference type="SUPFAM" id="SSF52540">
    <property type="entry name" value="P-loop containing nucleoside triphosphate hydrolases"/>
    <property type="match status" value="1"/>
</dbReference>